<proteinExistence type="predicted"/>
<reference evidence="1 2" key="1">
    <citation type="submission" date="2021-06" db="EMBL/GenBank/DDBJ databases">
        <title>Caerostris extrusa draft genome.</title>
        <authorList>
            <person name="Kono N."/>
            <person name="Arakawa K."/>
        </authorList>
    </citation>
    <scope>NUCLEOTIDE SEQUENCE [LARGE SCALE GENOMIC DNA]</scope>
</reference>
<name>A0AAV4URA9_CAEEX</name>
<comment type="caution">
    <text evidence="1">The sequence shown here is derived from an EMBL/GenBank/DDBJ whole genome shotgun (WGS) entry which is preliminary data.</text>
</comment>
<gene>
    <name evidence="1" type="ORF">CEXT_354221</name>
</gene>
<sequence length="111" mass="12250">MGIVNGVAMIILDGGNLQSSHEEREEIDLGLQLFELDHETARQQGRLNSVKQNVKPKPDVKEEHCLMKGSNCRTVTDNANSCFCILCSSLTGILEGVKIYIPQPLSEPELL</sequence>
<evidence type="ECO:0000313" key="1">
    <source>
        <dbReference type="EMBL" id="GIY60256.1"/>
    </source>
</evidence>
<organism evidence="1 2">
    <name type="scientific">Caerostris extrusa</name>
    <name type="common">Bark spider</name>
    <name type="synonym">Caerostris bankana</name>
    <dbReference type="NCBI Taxonomy" id="172846"/>
    <lineage>
        <taxon>Eukaryota</taxon>
        <taxon>Metazoa</taxon>
        <taxon>Ecdysozoa</taxon>
        <taxon>Arthropoda</taxon>
        <taxon>Chelicerata</taxon>
        <taxon>Arachnida</taxon>
        <taxon>Araneae</taxon>
        <taxon>Araneomorphae</taxon>
        <taxon>Entelegynae</taxon>
        <taxon>Araneoidea</taxon>
        <taxon>Araneidae</taxon>
        <taxon>Caerostris</taxon>
    </lineage>
</organism>
<evidence type="ECO:0000313" key="2">
    <source>
        <dbReference type="Proteomes" id="UP001054945"/>
    </source>
</evidence>
<protein>
    <submittedName>
        <fullName evidence="1">Uncharacterized protein</fullName>
    </submittedName>
</protein>
<dbReference type="EMBL" id="BPLR01013302">
    <property type="protein sequence ID" value="GIY60256.1"/>
    <property type="molecule type" value="Genomic_DNA"/>
</dbReference>
<dbReference type="Proteomes" id="UP001054945">
    <property type="component" value="Unassembled WGS sequence"/>
</dbReference>
<keyword evidence="2" id="KW-1185">Reference proteome</keyword>
<dbReference type="AlphaFoldDB" id="A0AAV4URA9"/>
<accession>A0AAV4URA9</accession>